<comment type="caution">
    <text evidence="2">The sequence shown here is derived from an EMBL/GenBank/DDBJ whole genome shotgun (WGS) entry which is preliminary data.</text>
</comment>
<dbReference type="OrthoDB" id="6272748at2759"/>
<organism evidence="2 3">
    <name type="scientific">Opisthorchis felineus</name>
    <dbReference type="NCBI Taxonomy" id="147828"/>
    <lineage>
        <taxon>Eukaryota</taxon>
        <taxon>Metazoa</taxon>
        <taxon>Spiralia</taxon>
        <taxon>Lophotrochozoa</taxon>
        <taxon>Platyhelminthes</taxon>
        <taxon>Trematoda</taxon>
        <taxon>Digenea</taxon>
        <taxon>Opisthorchiida</taxon>
        <taxon>Opisthorchiata</taxon>
        <taxon>Opisthorchiidae</taxon>
        <taxon>Opisthorchis</taxon>
    </lineage>
</organism>
<dbReference type="EMBL" id="SJOL01002334">
    <property type="protein sequence ID" value="TGZ73913.1"/>
    <property type="molecule type" value="Genomic_DNA"/>
</dbReference>
<keyword evidence="1" id="KW-0732">Signal</keyword>
<keyword evidence="3" id="KW-1185">Reference proteome</keyword>
<evidence type="ECO:0000313" key="3">
    <source>
        <dbReference type="Proteomes" id="UP000308267"/>
    </source>
</evidence>
<evidence type="ECO:0008006" key="4">
    <source>
        <dbReference type="Google" id="ProtNLM"/>
    </source>
</evidence>
<reference evidence="2 3" key="1">
    <citation type="journal article" date="2019" name="BMC Genomics">
        <title>New insights from Opisthorchis felineus genome: update on genomics of the epidemiologically important liver flukes.</title>
        <authorList>
            <person name="Ershov N.I."/>
            <person name="Mordvinov V.A."/>
            <person name="Prokhortchouk E.B."/>
            <person name="Pakharukova M.Y."/>
            <person name="Gunbin K.V."/>
            <person name="Ustyantsev K."/>
            <person name="Genaev M.A."/>
            <person name="Blinov A.G."/>
            <person name="Mazur A."/>
            <person name="Boulygina E."/>
            <person name="Tsygankova S."/>
            <person name="Khrameeva E."/>
            <person name="Chekanov N."/>
            <person name="Fan G."/>
            <person name="Xiao A."/>
            <person name="Zhang H."/>
            <person name="Xu X."/>
            <person name="Yang H."/>
            <person name="Solovyev V."/>
            <person name="Lee S.M."/>
            <person name="Liu X."/>
            <person name="Afonnikov D.A."/>
            <person name="Skryabin K.G."/>
        </authorList>
    </citation>
    <scope>NUCLEOTIDE SEQUENCE [LARGE SCALE GENOMIC DNA]</scope>
    <source>
        <strain evidence="2">AK-0245</strain>
        <tissue evidence="2">Whole organism</tissue>
    </source>
</reference>
<evidence type="ECO:0000256" key="1">
    <source>
        <dbReference type="SAM" id="SignalP"/>
    </source>
</evidence>
<gene>
    <name evidence="2" type="ORF">CRM22_001246</name>
</gene>
<feature type="signal peptide" evidence="1">
    <location>
        <begin position="1"/>
        <end position="32"/>
    </location>
</feature>
<dbReference type="SUPFAM" id="SSF57414">
    <property type="entry name" value="Hairpin loop containing domain-like"/>
    <property type="match status" value="1"/>
</dbReference>
<evidence type="ECO:0000313" key="2">
    <source>
        <dbReference type="EMBL" id="TGZ73913.1"/>
    </source>
</evidence>
<dbReference type="PROSITE" id="PS51257">
    <property type="entry name" value="PROKAR_LIPOPROTEIN"/>
    <property type="match status" value="1"/>
</dbReference>
<proteinExistence type="predicted"/>
<dbReference type="Proteomes" id="UP000308267">
    <property type="component" value="Unassembled WGS sequence"/>
</dbReference>
<sequence>MKQNYRFQSGAAMSNILKLLLPSVLLVTVTYACPDRFISVGDGYCMIEYQGVYEYCGAHEFCHDYGRQLGYRLFMVGKHSRKLAEYFDNAKGAFTGLHTLLNDVGRSVNGWQVTDPGNTAPTEQSDGLIWEFFRPKYGSETIAELTMYGLNEINQLGTFRRVVCELSTVPLPNEKHVEIFQYSVPLNGMFLSTNKNVGCFEAHPGVTIFGCALWCHQQAACRSFYYGAEQKSCHISKFVDSRLPAHLRDEKTTWVRFVRTNW</sequence>
<feature type="chain" id="PRO_5020629013" description="Apple domain-containing protein" evidence="1">
    <location>
        <begin position="33"/>
        <end position="262"/>
    </location>
</feature>
<dbReference type="AlphaFoldDB" id="A0A4S2MBF9"/>
<accession>A0A4S2MBF9</accession>
<name>A0A4S2MBF9_OPIFE</name>
<protein>
    <recommendedName>
        <fullName evidence="4">Apple domain-containing protein</fullName>
    </recommendedName>
</protein>